<dbReference type="PANTHER" id="PTHR44111:SF1">
    <property type="entry name" value="ELONGATOR COMPLEX PROTEIN 2"/>
    <property type="match status" value="1"/>
</dbReference>
<accession>A0A9W7E4W1</accession>
<proteinExistence type="inferred from homology"/>
<evidence type="ECO:0000256" key="12">
    <source>
        <dbReference type="SAM" id="MobiDB-lite"/>
    </source>
</evidence>
<feature type="region of interest" description="Disordered" evidence="12">
    <location>
        <begin position="499"/>
        <end position="548"/>
    </location>
</feature>
<name>A0A9W7E4W1_9STRA</name>
<keyword evidence="7 11" id="KW-0853">WD repeat</keyword>
<dbReference type="GO" id="GO:0005737">
    <property type="term" value="C:cytoplasm"/>
    <property type="evidence" value="ECO:0007669"/>
    <property type="project" value="UniProtKB-SubCell"/>
</dbReference>
<evidence type="ECO:0000256" key="4">
    <source>
        <dbReference type="ARBA" id="ARBA00005881"/>
    </source>
</evidence>
<keyword evidence="10" id="KW-0539">Nucleus</keyword>
<evidence type="ECO:0000256" key="10">
    <source>
        <dbReference type="ARBA" id="ARBA00023242"/>
    </source>
</evidence>
<dbReference type="EMBL" id="BRXW01000518">
    <property type="protein sequence ID" value="GMH62488.1"/>
    <property type="molecule type" value="Genomic_DNA"/>
</dbReference>
<dbReference type="InterPro" id="IPR011041">
    <property type="entry name" value="Quinoprot_gluc/sorb_DH_b-prop"/>
</dbReference>
<dbReference type="PROSITE" id="PS00678">
    <property type="entry name" value="WD_REPEATS_1"/>
    <property type="match status" value="1"/>
</dbReference>
<reference evidence="14" key="1">
    <citation type="journal article" date="2023" name="Commun. Biol.">
        <title>Genome analysis of Parmales, the sister group of diatoms, reveals the evolutionary specialization of diatoms from phago-mixotrophs to photoautotrophs.</title>
        <authorList>
            <person name="Ban H."/>
            <person name="Sato S."/>
            <person name="Yoshikawa S."/>
            <person name="Yamada K."/>
            <person name="Nakamura Y."/>
            <person name="Ichinomiya M."/>
            <person name="Sato N."/>
            <person name="Blanc-Mathieu R."/>
            <person name="Endo H."/>
            <person name="Kuwata A."/>
            <person name="Ogata H."/>
        </authorList>
    </citation>
    <scope>NUCLEOTIDE SEQUENCE [LARGE SCALE GENOMIC DNA]</scope>
    <source>
        <strain evidence="14">NIES 3700</strain>
    </source>
</reference>
<evidence type="ECO:0000313" key="14">
    <source>
        <dbReference type="Proteomes" id="UP001165122"/>
    </source>
</evidence>
<evidence type="ECO:0000256" key="7">
    <source>
        <dbReference type="ARBA" id="ARBA00022574"/>
    </source>
</evidence>
<dbReference type="InterPro" id="IPR037289">
    <property type="entry name" value="Elp2"/>
</dbReference>
<feature type="repeat" description="WD" evidence="11">
    <location>
        <begin position="673"/>
        <end position="711"/>
    </location>
</feature>
<dbReference type="PANTHER" id="PTHR44111">
    <property type="entry name" value="ELONGATOR COMPLEX PROTEIN 2"/>
    <property type="match status" value="1"/>
</dbReference>
<dbReference type="Pfam" id="PF00400">
    <property type="entry name" value="WD40"/>
    <property type="match status" value="5"/>
</dbReference>
<comment type="pathway">
    <text evidence="3">tRNA modification; 5-methoxycarbonylmethyl-2-thiouridine-tRNA biosynthesis.</text>
</comment>
<dbReference type="PRINTS" id="PR00320">
    <property type="entry name" value="GPROTEINBRPT"/>
</dbReference>
<dbReference type="InterPro" id="IPR020472">
    <property type="entry name" value="WD40_PAC1"/>
</dbReference>
<dbReference type="GO" id="GO:0005634">
    <property type="term" value="C:nucleus"/>
    <property type="evidence" value="ECO:0007669"/>
    <property type="project" value="UniProtKB-SubCell"/>
</dbReference>
<gene>
    <name evidence="13" type="ORF">TrLO_g2971</name>
</gene>
<sequence length="811" mass="86182">MAASASTSLLSIAACNSQPQSLLTLPSSNLVYAGHGSLFHVPLNRGNPSPFSIPAPSNSPKISCLCSIKAADNTATNSFFAAHADGAINLFLSLSSPPQPYTPADHTVTCAASLQTMHSTILACGTTDPDGSGVSIYTADPSSPPLTLNPPNTSLIVEALDIFVQSSTIVLVAGCALARSNRIFVFAAPLDPPTPSFTAVGSLSGHQDWVRCFSSTTALANGNVLLASGSHDHKIRLWNFQSSKEKVDSVEAVDEDEVDVDALLEDQARLCFTVGDDNIKVTLEALLIGHEESVTSLSFNPSPSLSTQPTLLSSSMDRTLLVWQMTDSGVWMPVARVGSAGGIVGGSVGNSLLGFTCAKWGGGNGDQIVAQGYGGSVHIWSTDMALSPPLFTPLPCITGHFAPTTDLSWEPTRGTYLLTASKDQTVRLWANAEQGWRELGRPQVHGYDMTSLCCVGGGRARGGEVLHRFVSGADEKILRVFDAPGATIKLLTKVTNYQSVDEDDKDRPAERAFLPSLGLSNKGGDGTGEEKGNEEMDDAGTDGNSFGLPSERDLGVETLWPETRKLYGHDTEVLCVASTAQSLMRDPNKKIVVASSCKSRDTKNAGIKLWNIENNVCIKTLEDGHKSSVACLAFSSTGTILASSGKDRRLCLWSIDPEAENENNQSALKMALDSAHKRIVWSLSFCQDSGEGSSILISGSRDMTAKVWRVSQDVKSVENLNSIKFTESVTALSFSYPSDFGVGIFAVGLESGSLKIIKLAEDYSSHEIALDIENGHVATVKKLAWRPMDGGELTLASCGLDHAVKIFSITL</sequence>
<dbReference type="InterPro" id="IPR036322">
    <property type="entry name" value="WD40_repeat_dom_sf"/>
</dbReference>
<evidence type="ECO:0000256" key="11">
    <source>
        <dbReference type="PROSITE-ProRule" id="PRU00221"/>
    </source>
</evidence>
<dbReference type="SMART" id="SM00320">
    <property type="entry name" value="WD40"/>
    <property type="match status" value="10"/>
</dbReference>
<organism evidence="13 14">
    <name type="scientific">Triparma laevis f. longispina</name>
    <dbReference type="NCBI Taxonomy" id="1714387"/>
    <lineage>
        <taxon>Eukaryota</taxon>
        <taxon>Sar</taxon>
        <taxon>Stramenopiles</taxon>
        <taxon>Ochrophyta</taxon>
        <taxon>Bolidophyceae</taxon>
        <taxon>Parmales</taxon>
        <taxon>Triparmaceae</taxon>
        <taxon>Triparma</taxon>
    </lineage>
</organism>
<dbReference type="SUPFAM" id="SSF50952">
    <property type="entry name" value="Soluble quinoprotein glucose dehydrogenase"/>
    <property type="match status" value="1"/>
</dbReference>
<feature type="repeat" description="WD" evidence="11">
    <location>
        <begin position="203"/>
        <end position="248"/>
    </location>
</feature>
<dbReference type="Gene3D" id="2.130.10.10">
    <property type="entry name" value="YVTN repeat-like/Quinoprotein amine dehydrogenase"/>
    <property type="match status" value="4"/>
</dbReference>
<feature type="repeat" description="WD" evidence="11">
    <location>
        <begin position="397"/>
        <end position="429"/>
    </location>
</feature>
<protein>
    <recommendedName>
        <fullName evidence="5">Elongator complex protein 2</fullName>
    </recommendedName>
</protein>
<dbReference type="OrthoDB" id="27911at2759"/>
<evidence type="ECO:0000313" key="13">
    <source>
        <dbReference type="EMBL" id="GMH62488.1"/>
    </source>
</evidence>
<evidence type="ECO:0000256" key="3">
    <source>
        <dbReference type="ARBA" id="ARBA00005043"/>
    </source>
</evidence>
<dbReference type="AlphaFoldDB" id="A0A9W7E4W1"/>
<dbReference type="PROSITE" id="PS50294">
    <property type="entry name" value="WD_REPEATS_REGION"/>
    <property type="match status" value="3"/>
</dbReference>
<dbReference type="InterPro" id="IPR001680">
    <property type="entry name" value="WD40_rpt"/>
</dbReference>
<evidence type="ECO:0000256" key="6">
    <source>
        <dbReference type="ARBA" id="ARBA00022490"/>
    </source>
</evidence>
<comment type="subcellular location">
    <subcellularLocation>
        <location evidence="2">Cytoplasm</location>
    </subcellularLocation>
    <subcellularLocation>
        <location evidence="1">Nucleus</location>
    </subcellularLocation>
</comment>
<feature type="repeat" description="WD" evidence="11">
    <location>
        <begin position="287"/>
        <end position="325"/>
    </location>
</feature>
<keyword evidence="6" id="KW-0963">Cytoplasm</keyword>
<evidence type="ECO:0000256" key="1">
    <source>
        <dbReference type="ARBA" id="ARBA00004123"/>
    </source>
</evidence>
<evidence type="ECO:0000256" key="8">
    <source>
        <dbReference type="ARBA" id="ARBA00022694"/>
    </source>
</evidence>
<comment type="caution">
    <text evidence="13">The sequence shown here is derived from an EMBL/GenBank/DDBJ whole genome shotgun (WGS) entry which is preliminary data.</text>
</comment>
<dbReference type="GO" id="GO:0033588">
    <property type="term" value="C:elongator holoenzyme complex"/>
    <property type="evidence" value="ECO:0007669"/>
    <property type="project" value="InterPro"/>
</dbReference>
<keyword evidence="9" id="KW-0677">Repeat</keyword>
<feature type="repeat" description="WD" evidence="11">
    <location>
        <begin position="622"/>
        <end position="663"/>
    </location>
</feature>
<evidence type="ECO:0000256" key="5">
    <source>
        <dbReference type="ARBA" id="ARBA00020267"/>
    </source>
</evidence>
<evidence type="ECO:0000256" key="9">
    <source>
        <dbReference type="ARBA" id="ARBA00022737"/>
    </source>
</evidence>
<dbReference type="PROSITE" id="PS50082">
    <property type="entry name" value="WD_REPEATS_2"/>
    <property type="match status" value="5"/>
</dbReference>
<dbReference type="GO" id="GO:0002098">
    <property type="term" value="P:tRNA wobble uridine modification"/>
    <property type="evidence" value="ECO:0007669"/>
    <property type="project" value="InterPro"/>
</dbReference>
<keyword evidence="8" id="KW-0819">tRNA processing</keyword>
<dbReference type="InterPro" id="IPR019775">
    <property type="entry name" value="WD40_repeat_CS"/>
</dbReference>
<evidence type="ECO:0000256" key="2">
    <source>
        <dbReference type="ARBA" id="ARBA00004496"/>
    </source>
</evidence>
<dbReference type="SUPFAM" id="SSF50978">
    <property type="entry name" value="WD40 repeat-like"/>
    <property type="match status" value="1"/>
</dbReference>
<comment type="similarity">
    <text evidence="4">Belongs to the WD repeat ELP2 family.</text>
</comment>
<keyword evidence="14" id="KW-1185">Reference proteome</keyword>
<dbReference type="Proteomes" id="UP001165122">
    <property type="component" value="Unassembled WGS sequence"/>
</dbReference>
<dbReference type="InterPro" id="IPR015943">
    <property type="entry name" value="WD40/YVTN_repeat-like_dom_sf"/>
</dbReference>